<dbReference type="InterPro" id="IPR050613">
    <property type="entry name" value="Sec_Metabolite_Reg"/>
</dbReference>
<feature type="region of interest" description="Disordered" evidence="5">
    <location>
        <begin position="676"/>
        <end position="695"/>
    </location>
</feature>
<dbReference type="EMBL" id="KN881629">
    <property type="protein sequence ID" value="KIY52929.1"/>
    <property type="molecule type" value="Genomic_DNA"/>
</dbReference>
<evidence type="ECO:0000256" key="1">
    <source>
        <dbReference type="ARBA" id="ARBA00004123"/>
    </source>
</evidence>
<dbReference type="PANTHER" id="PTHR31001">
    <property type="entry name" value="UNCHARACTERIZED TRANSCRIPTIONAL REGULATORY PROTEIN"/>
    <property type="match status" value="1"/>
</dbReference>
<sequence>MLSSIPTKRSDDHDPSPGAPAKKRRKATRLSCAECRRLKLRCDRSVPCSSCVKRGCGAICPDGSLTTGLGNRFVLASTQELHEKISELANRVRQLEDALRTSHARYSTEQHPLLAEELLKIKAPLQREAPAVRNQPNQLKADDEHNPDVVDAFGSLSISLSGRTKYFGQTANSWYFLQNESVPDDEPESDPLVELQSLLPRNILARAASIPISDVPSTVEGRPVQLSELMWYLPDQHRTTELRNIYFLQAAWMYNPISEASFNADIFGHLYDPLLMKAPTVELVVAHKLSLMYMVLAIGSLMDVELPAYNLEAEKYHQLARASLFLAPFIDEPTVHAIQALFLMCFYLFIADRQNGTRAGSRWVIMGIAVKMAQSIGLHRDSGRWKLVPSQETQRRRELFWEIYTYDSWQCLTFGRPPSVTLAHVDCKMPYPADTTDESCYHSWKHLFTSECMSQLHDQAFNAKTPSYTKILQLDRKMRAFPVPQALQVVGFGGAGVQEGPSESVSLILQRHIVLAIREMNLLYLHRSFFARAISEHSKDPLGSPYGTSVIAAYRSAGSLVALMRNLHAQLREPSERIWFLWTHMFSCAIVLGSIVTKCPSLSLAPSALAQLDGACELFQQTADKFRARRVLMIMLQLRQRAHNCLDQWRKGAVSTSSTDDQDELSVLGGKTRLVKEEPASPQIIDRSPNSHNPVIPLPLSPGTGSQMDASVLEYLGSFSHQGHHPQQQYVDLPSAMSMYPVPHMPPINTGSSSSSSSSGFRSAGGAYTSFADVNGQSSNATSQRSTLPSIHAVPSMGYGASSTSFPQYFPVYDYSSGSYGSVPMISPISAGINGSPNTQRASSSPEETMQSTWQSFVEGEVSFVQ</sequence>
<reference evidence="7 8" key="1">
    <citation type="journal article" date="2015" name="Fungal Genet. Biol.">
        <title>Evolution of novel wood decay mechanisms in Agaricales revealed by the genome sequences of Fistulina hepatica and Cylindrobasidium torrendii.</title>
        <authorList>
            <person name="Floudas D."/>
            <person name="Held B.W."/>
            <person name="Riley R."/>
            <person name="Nagy L.G."/>
            <person name="Koehler G."/>
            <person name="Ransdell A.S."/>
            <person name="Younus H."/>
            <person name="Chow J."/>
            <person name="Chiniquy J."/>
            <person name="Lipzen A."/>
            <person name="Tritt A."/>
            <person name="Sun H."/>
            <person name="Haridas S."/>
            <person name="LaButti K."/>
            <person name="Ohm R.A."/>
            <person name="Kues U."/>
            <person name="Blanchette R.A."/>
            <person name="Grigoriev I.V."/>
            <person name="Minto R.E."/>
            <person name="Hibbett D.S."/>
        </authorList>
    </citation>
    <scope>NUCLEOTIDE SEQUENCE [LARGE SCALE GENOMIC DNA]</scope>
    <source>
        <strain evidence="7 8">ATCC 64428</strain>
    </source>
</reference>
<dbReference type="SUPFAM" id="SSF57701">
    <property type="entry name" value="Zn2/Cys6 DNA-binding domain"/>
    <property type="match status" value="1"/>
</dbReference>
<feature type="coiled-coil region" evidence="4">
    <location>
        <begin position="78"/>
        <end position="105"/>
    </location>
</feature>
<dbReference type="PROSITE" id="PS50048">
    <property type="entry name" value="ZN2_CY6_FUNGAL_2"/>
    <property type="match status" value="1"/>
</dbReference>
<dbReference type="CDD" id="cd12148">
    <property type="entry name" value="fungal_TF_MHR"/>
    <property type="match status" value="1"/>
</dbReference>
<evidence type="ECO:0000256" key="5">
    <source>
        <dbReference type="SAM" id="MobiDB-lite"/>
    </source>
</evidence>
<evidence type="ECO:0000259" key="6">
    <source>
        <dbReference type="PROSITE" id="PS50048"/>
    </source>
</evidence>
<proteinExistence type="predicted"/>
<feature type="region of interest" description="Disordered" evidence="5">
    <location>
        <begin position="832"/>
        <end position="853"/>
    </location>
</feature>
<keyword evidence="8" id="KW-1185">Reference proteome</keyword>
<feature type="compositionally biased region" description="Polar residues" evidence="5">
    <location>
        <begin position="833"/>
        <end position="853"/>
    </location>
</feature>
<dbReference type="CDD" id="cd00067">
    <property type="entry name" value="GAL4"/>
    <property type="match status" value="1"/>
</dbReference>
<organism evidence="7 8">
    <name type="scientific">Fistulina hepatica ATCC 64428</name>
    <dbReference type="NCBI Taxonomy" id="1128425"/>
    <lineage>
        <taxon>Eukaryota</taxon>
        <taxon>Fungi</taxon>
        <taxon>Dikarya</taxon>
        <taxon>Basidiomycota</taxon>
        <taxon>Agaricomycotina</taxon>
        <taxon>Agaricomycetes</taxon>
        <taxon>Agaricomycetidae</taxon>
        <taxon>Agaricales</taxon>
        <taxon>Fistulinaceae</taxon>
        <taxon>Fistulina</taxon>
    </lineage>
</organism>
<keyword evidence="3" id="KW-0539">Nucleus</keyword>
<dbReference type="Proteomes" id="UP000054144">
    <property type="component" value="Unassembled WGS sequence"/>
</dbReference>
<dbReference type="GO" id="GO:0000981">
    <property type="term" value="F:DNA-binding transcription factor activity, RNA polymerase II-specific"/>
    <property type="evidence" value="ECO:0007669"/>
    <property type="project" value="InterPro"/>
</dbReference>
<name>A0A0D7AMF5_9AGAR</name>
<dbReference type="GO" id="GO:0006351">
    <property type="term" value="P:DNA-templated transcription"/>
    <property type="evidence" value="ECO:0007669"/>
    <property type="project" value="InterPro"/>
</dbReference>
<dbReference type="SMART" id="SM00906">
    <property type="entry name" value="Fungal_trans"/>
    <property type="match status" value="1"/>
</dbReference>
<dbReference type="PROSITE" id="PS00463">
    <property type="entry name" value="ZN2_CY6_FUNGAL_1"/>
    <property type="match status" value="1"/>
</dbReference>
<dbReference type="GO" id="GO:0003677">
    <property type="term" value="F:DNA binding"/>
    <property type="evidence" value="ECO:0007669"/>
    <property type="project" value="InterPro"/>
</dbReference>
<evidence type="ECO:0000256" key="2">
    <source>
        <dbReference type="ARBA" id="ARBA00022723"/>
    </source>
</evidence>
<dbReference type="InterPro" id="IPR036864">
    <property type="entry name" value="Zn2-C6_fun-type_DNA-bd_sf"/>
</dbReference>
<comment type="subcellular location">
    <subcellularLocation>
        <location evidence="1">Nucleus</location>
    </subcellularLocation>
</comment>
<keyword evidence="4" id="KW-0175">Coiled coil</keyword>
<feature type="region of interest" description="Disordered" evidence="5">
    <location>
        <begin position="1"/>
        <end position="25"/>
    </location>
</feature>
<dbReference type="AlphaFoldDB" id="A0A0D7AMF5"/>
<dbReference type="Gene3D" id="4.10.240.10">
    <property type="entry name" value="Zn(2)-C6 fungal-type DNA-binding domain"/>
    <property type="match status" value="1"/>
</dbReference>
<feature type="domain" description="Zn(2)-C6 fungal-type" evidence="6">
    <location>
        <begin position="31"/>
        <end position="60"/>
    </location>
</feature>
<evidence type="ECO:0000256" key="4">
    <source>
        <dbReference type="SAM" id="Coils"/>
    </source>
</evidence>
<dbReference type="PANTHER" id="PTHR31001:SF56">
    <property type="entry name" value="ZN(2)-C6 FUNGAL-TYPE DOMAIN-CONTAINING PROTEIN"/>
    <property type="match status" value="1"/>
</dbReference>
<dbReference type="GO" id="GO:0005634">
    <property type="term" value="C:nucleus"/>
    <property type="evidence" value="ECO:0007669"/>
    <property type="project" value="UniProtKB-SubCell"/>
</dbReference>
<dbReference type="Pfam" id="PF04082">
    <property type="entry name" value="Fungal_trans"/>
    <property type="match status" value="1"/>
</dbReference>
<dbReference type="OrthoDB" id="424974at2759"/>
<evidence type="ECO:0000256" key="3">
    <source>
        <dbReference type="ARBA" id="ARBA00023242"/>
    </source>
</evidence>
<evidence type="ECO:0000313" key="8">
    <source>
        <dbReference type="Proteomes" id="UP000054144"/>
    </source>
</evidence>
<keyword evidence="2" id="KW-0479">Metal-binding</keyword>
<dbReference type="InterPro" id="IPR001138">
    <property type="entry name" value="Zn2Cys6_DnaBD"/>
</dbReference>
<dbReference type="InterPro" id="IPR007219">
    <property type="entry name" value="XnlR_reg_dom"/>
</dbReference>
<dbReference type="SMART" id="SM00066">
    <property type="entry name" value="GAL4"/>
    <property type="match status" value="1"/>
</dbReference>
<evidence type="ECO:0000313" key="7">
    <source>
        <dbReference type="EMBL" id="KIY52929.1"/>
    </source>
</evidence>
<dbReference type="GO" id="GO:0008270">
    <property type="term" value="F:zinc ion binding"/>
    <property type="evidence" value="ECO:0007669"/>
    <property type="project" value="InterPro"/>
</dbReference>
<protein>
    <recommendedName>
        <fullName evidence="6">Zn(2)-C6 fungal-type domain-containing protein</fullName>
    </recommendedName>
</protein>
<accession>A0A0D7AMF5</accession>
<gene>
    <name evidence="7" type="ORF">FISHEDRAFT_69385</name>
</gene>